<feature type="region of interest" description="Disordered" evidence="1">
    <location>
        <begin position="179"/>
        <end position="231"/>
    </location>
</feature>
<name>A0A4C1Z1G1_EUMVA</name>
<protein>
    <submittedName>
        <fullName evidence="2">Uncharacterized protein</fullName>
    </submittedName>
</protein>
<organism evidence="2 3">
    <name type="scientific">Eumeta variegata</name>
    <name type="common">Bagworm moth</name>
    <name type="synonym">Eumeta japonica</name>
    <dbReference type="NCBI Taxonomy" id="151549"/>
    <lineage>
        <taxon>Eukaryota</taxon>
        <taxon>Metazoa</taxon>
        <taxon>Ecdysozoa</taxon>
        <taxon>Arthropoda</taxon>
        <taxon>Hexapoda</taxon>
        <taxon>Insecta</taxon>
        <taxon>Pterygota</taxon>
        <taxon>Neoptera</taxon>
        <taxon>Endopterygota</taxon>
        <taxon>Lepidoptera</taxon>
        <taxon>Glossata</taxon>
        <taxon>Ditrysia</taxon>
        <taxon>Tineoidea</taxon>
        <taxon>Psychidae</taxon>
        <taxon>Oiketicinae</taxon>
        <taxon>Eumeta</taxon>
    </lineage>
</organism>
<accession>A0A4C1Z1G1</accession>
<sequence length="231" mass="26123">MQDAHIRQQGCTHTQQGQFNELPRLLRRVRPYAQPRVLERCGRTPAFPAGSHRVRARWSDETRPRDGASRLYKYYGSHFTSSAMMQWRWNLFDRNVAYLGPSNLAGSVDRCVFKSSHFVPPALVQYESLEVGVPRNAIKRLWECTHLQLGFSVRLYMRLPLRDRPAIFYIGSRDSQAFRTRSAGPGESLRDRPRPGDLKLDSPCHGVRSGVRVLTQTSDADSAGAGAPGDP</sequence>
<dbReference type="AlphaFoldDB" id="A0A4C1Z1G1"/>
<evidence type="ECO:0000256" key="1">
    <source>
        <dbReference type="SAM" id="MobiDB-lite"/>
    </source>
</evidence>
<reference evidence="2 3" key="1">
    <citation type="journal article" date="2019" name="Commun. Biol.">
        <title>The bagworm genome reveals a unique fibroin gene that provides high tensile strength.</title>
        <authorList>
            <person name="Kono N."/>
            <person name="Nakamura H."/>
            <person name="Ohtoshi R."/>
            <person name="Tomita M."/>
            <person name="Numata K."/>
            <person name="Arakawa K."/>
        </authorList>
    </citation>
    <scope>NUCLEOTIDE SEQUENCE [LARGE SCALE GENOMIC DNA]</scope>
</reference>
<evidence type="ECO:0000313" key="2">
    <source>
        <dbReference type="EMBL" id="GBP81013.1"/>
    </source>
</evidence>
<comment type="caution">
    <text evidence="2">The sequence shown here is derived from an EMBL/GenBank/DDBJ whole genome shotgun (WGS) entry which is preliminary data.</text>
</comment>
<feature type="compositionally biased region" description="Low complexity" evidence="1">
    <location>
        <begin position="218"/>
        <end position="231"/>
    </location>
</feature>
<proteinExistence type="predicted"/>
<keyword evidence="3" id="KW-1185">Reference proteome</keyword>
<evidence type="ECO:0000313" key="3">
    <source>
        <dbReference type="Proteomes" id="UP000299102"/>
    </source>
</evidence>
<gene>
    <name evidence="2" type="ORF">EVAR_68824_1</name>
</gene>
<dbReference type="EMBL" id="BGZK01001492">
    <property type="protein sequence ID" value="GBP81013.1"/>
    <property type="molecule type" value="Genomic_DNA"/>
</dbReference>
<feature type="compositionally biased region" description="Basic and acidic residues" evidence="1">
    <location>
        <begin position="188"/>
        <end position="202"/>
    </location>
</feature>
<dbReference type="Proteomes" id="UP000299102">
    <property type="component" value="Unassembled WGS sequence"/>
</dbReference>